<gene>
    <name evidence="2" type="ORF">TRAPUB_9996</name>
</gene>
<comment type="caution">
    <text evidence="2">The sequence shown here is derived from an EMBL/GenBank/DDBJ whole genome shotgun (WGS) entry which is preliminary data.</text>
</comment>
<keyword evidence="1" id="KW-0812">Transmembrane</keyword>
<feature type="transmembrane region" description="Helical" evidence="1">
    <location>
        <begin position="96"/>
        <end position="121"/>
    </location>
</feature>
<accession>A0A1M2W0Z8</accession>
<feature type="transmembrane region" description="Helical" evidence="1">
    <location>
        <begin position="220"/>
        <end position="238"/>
    </location>
</feature>
<proteinExistence type="predicted"/>
<evidence type="ECO:0000256" key="1">
    <source>
        <dbReference type="SAM" id="Phobius"/>
    </source>
</evidence>
<keyword evidence="1" id="KW-1133">Transmembrane helix</keyword>
<organism evidence="2 3">
    <name type="scientific">Trametes pubescens</name>
    <name type="common">White-rot fungus</name>
    <dbReference type="NCBI Taxonomy" id="154538"/>
    <lineage>
        <taxon>Eukaryota</taxon>
        <taxon>Fungi</taxon>
        <taxon>Dikarya</taxon>
        <taxon>Basidiomycota</taxon>
        <taxon>Agaricomycotina</taxon>
        <taxon>Agaricomycetes</taxon>
        <taxon>Polyporales</taxon>
        <taxon>Polyporaceae</taxon>
        <taxon>Trametes</taxon>
    </lineage>
</organism>
<dbReference type="OrthoDB" id="3349377at2759"/>
<keyword evidence="3" id="KW-1185">Reference proteome</keyword>
<dbReference type="OMA" id="CLNVRGY"/>
<sequence length="331" mass="36352">MALTPSDQALLLAAALPTIEKTRYAELVRALTSFGSTKSSRLIKRWQGWTGVITFIIAERESSLPTRVDHRLSYAVAAVILQLRLYALYFRDKRILVCMSFVCAGTAATSAYVIGAALSSITSTAVWIPHKNSTACMPSHIPAYFYAFWIPMLVSESVLCGLALVRGFRAYTPGSNVFQNGRRIIEVLVRDSLFYFVIIFATYLVNTVLFITQADSEVEIPIGFAVALSVVLSNRLCLNVRGYIRPADDSLPPLPARAPALVDLSHSLGYSSHTHTHGGYHCEEDGEGEDDGYGVGQTTFSVVHGGVLSDLEMHELRAMRAQSPKHVRTFS</sequence>
<dbReference type="EMBL" id="MNAD01000406">
    <property type="protein sequence ID" value="OJT13466.1"/>
    <property type="molecule type" value="Genomic_DNA"/>
</dbReference>
<dbReference type="AlphaFoldDB" id="A0A1M2W0Z8"/>
<keyword evidence="1" id="KW-0472">Membrane</keyword>
<protein>
    <submittedName>
        <fullName evidence="2">Uncharacterized protein</fullName>
    </submittedName>
</protein>
<feature type="transmembrane region" description="Helical" evidence="1">
    <location>
        <begin position="141"/>
        <end position="165"/>
    </location>
</feature>
<reference evidence="2 3" key="1">
    <citation type="submission" date="2016-10" db="EMBL/GenBank/DDBJ databases">
        <title>Genome sequence of the basidiomycete white-rot fungus Trametes pubescens.</title>
        <authorList>
            <person name="Makela M.R."/>
            <person name="Granchi Z."/>
            <person name="Peng M."/>
            <person name="De Vries R.P."/>
            <person name="Grigoriev I."/>
            <person name="Riley R."/>
            <person name="Hilden K."/>
        </authorList>
    </citation>
    <scope>NUCLEOTIDE SEQUENCE [LARGE SCALE GENOMIC DNA]</scope>
    <source>
        <strain evidence="2 3">FBCC735</strain>
    </source>
</reference>
<feature type="transmembrane region" description="Helical" evidence="1">
    <location>
        <begin position="192"/>
        <end position="214"/>
    </location>
</feature>
<dbReference type="Proteomes" id="UP000184267">
    <property type="component" value="Unassembled WGS sequence"/>
</dbReference>
<evidence type="ECO:0000313" key="3">
    <source>
        <dbReference type="Proteomes" id="UP000184267"/>
    </source>
</evidence>
<name>A0A1M2W0Z8_TRAPU</name>
<evidence type="ECO:0000313" key="2">
    <source>
        <dbReference type="EMBL" id="OJT13466.1"/>
    </source>
</evidence>